<evidence type="ECO:0000313" key="2">
    <source>
        <dbReference type="EMBL" id="CAG2214350.1"/>
    </source>
</evidence>
<gene>
    <name evidence="2" type="ORF">MEDL_28180</name>
</gene>
<keyword evidence="1" id="KW-0472">Membrane</keyword>
<dbReference type="Proteomes" id="UP000683360">
    <property type="component" value="Unassembled WGS sequence"/>
</dbReference>
<comment type="caution">
    <text evidence="2">The sequence shown here is derived from an EMBL/GenBank/DDBJ whole genome shotgun (WGS) entry which is preliminary data.</text>
</comment>
<feature type="transmembrane region" description="Helical" evidence="1">
    <location>
        <begin position="109"/>
        <end position="131"/>
    </location>
</feature>
<organism evidence="2 3">
    <name type="scientific">Mytilus edulis</name>
    <name type="common">Blue mussel</name>
    <dbReference type="NCBI Taxonomy" id="6550"/>
    <lineage>
        <taxon>Eukaryota</taxon>
        <taxon>Metazoa</taxon>
        <taxon>Spiralia</taxon>
        <taxon>Lophotrochozoa</taxon>
        <taxon>Mollusca</taxon>
        <taxon>Bivalvia</taxon>
        <taxon>Autobranchia</taxon>
        <taxon>Pteriomorphia</taxon>
        <taxon>Mytilida</taxon>
        <taxon>Mytiloidea</taxon>
        <taxon>Mytilidae</taxon>
        <taxon>Mytilinae</taxon>
        <taxon>Mytilus</taxon>
    </lineage>
</organism>
<evidence type="ECO:0000313" key="3">
    <source>
        <dbReference type="Proteomes" id="UP000683360"/>
    </source>
</evidence>
<name>A0A8S3S567_MYTED</name>
<keyword evidence="1" id="KW-1133">Transmembrane helix</keyword>
<evidence type="ECO:0000256" key="1">
    <source>
        <dbReference type="SAM" id="Phobius"/>
    </source>
</evidence>
<keyword evidence="3" id="KW-1185">Reference proteome</keyword>
<dbReference type="AlphaFoldDB" id="A0A8S3S567"/>
<proteinExistence type="predicted"/>
<feature type="transmembrane region" description="Helical" evidence="1">
    <location>
        <begin position="143"/>
        <end position="161"/>
    </location>
</feature>
<protein>
    <submittedName>
        <fullName evidence="2">Uncharacterized protein</fullName>
    </submittedName>
</protein>
<reference evidence="2" key="1">
    <citation type="submission" date="2021-03" db="EMBL/GenBank/DDBJ databases">
        <authorList>
            <person name="Bekaert M."/>
        </authorList>
    </citation>
    <scope>NUCLEOTIDE SEQUENCE</scope>
</reference>
<sequence>MKDLLKRLVDAVCVLPLTAGKQSRNDNTGDDRVSPGLDGTVTGPFGLGNLVATKFGELREVTKMFMRVLTAENRCGRLVQRRRASNQTDVLLSLNTTSSNDIDRRTRKFISISLAVIMNMPAVVLHILNIINEQSITEFASTIYNVVQQFVILYLNLRCFYMMKRQCELPIS</sequence>
<keyword evidence="1" id="KW-0812">Transmembrane</keyword>
<dbReference type="EMBL" id="CAJPWZ010001405">
    <property type="protein sequence ID" value="CAG2214350.1"/>
    <property type="molecule type" value="Genomic_DNA"/>
</dbReference>
<accession>A0A8S3S567</accession>